<evidence type="ECO:0000256" key="7">
    <source>
        <dbReference type="ARBA" id="ARBA00023136"/>
    </source>
</evidence>
<feature type="transmembrane region" description="Helical" evidence="8">
    <location>
        <begin position="175"/>
        <end position="199"/>
    </location>
</feature>
<organism evidence="10 11">
    <name type="scientific">Pikeienuella piscinae</name>
    <dbReference type="NCBI Taxonomy" id="2748098"/>
    <lineage>
        <taxon>Bacteria</taxon>
        <taxon>Pseudomonadati</taxon>
        <taxon>Pseudomonadota</taxon>
        <taxon>Alphaproteobacteria</taxon>
        <taxon>Rhodobacterales</taxon>
        <taxon>Paracoccaceae</taxon>
        <taxon>Pikeienuella</taxon>
    </lineage>
</organism>
<evidence type="ECO:0000313" key="11">
    <source>
        <dbReference type="Proteomes" id="UP000503336"/>
    </source>
</evidence>
<keyword evidence="4" id="KW-1003">Cell membrane</keyword>
<dbReference type="InterPro" id="IPR051449">
    <property type="entry name" value="ABC-2_transporter_component"/>
</dbReference>
<dbReference type="PANTHER" id="PTHR30294">
    <property type="entry name" value="MEMBRANE COMPONENT OF ABC TRANSPORTER YHHJ-RELATED"/>
    <property type="match status" value="1"/>
</dbReference>
<evidence type="ECO:0000256" key="3">
    <source>
        <dbReference type="ARBA" id="ARBA00022448"/>
    </source>
</evidence>
<comment type="similarity">
    <text evidence="2">Belongs to the ABC-2 integral membrane protein family.</text>
</comment>
<dbReference type="Pfam" id="PF12698">
    <property type="entry name" value="ABC2_membrane_3"/>
    <property type="match status" value="1"/>
</dbReference>
<feature type="domain" description="ABC transmembrane type-2" evidence="9">
    <location>
        <begin position="133"/>
        <end position="369"/>
    </location>
</feature>
<evidence type="ECO:0000256" key="2">
    <source>
        <dbReference type="ARBA" id="ARBA00007783"/>
    </source>
</evidence>
<reference evidence="10 11" key="1">
    <citation type="submission" date="2020-02" db="EMBL/GenBank/DDBJ databases">
        <title>complete genome sequence of Rhodobacteraceae bacterium.</title>
        <authorList>
            <person name="Park J."/>
            <person name="Kim Y.-S."/>
            <person name="Kim K.-H."/>
        </authorList>
    </citation>
    <scope>NUCLEOTIDE SEQUENCE [LARGE SCALE GENOMIC DNA]</scope>
    <source>
        <strain evidence="10 11">RR4-56</strain>
    </source>
</reference>
<keyword evidence="5 8" id="KW-0812">Transmembrane</keyword>
<protein>
    <submittedName>
        <fullName evidence="10">ABC transporter permease</fullName>
    </submittedName>
</protein>
<dbReference type="GO" id="GO:0140359">
    <property type="term" value="F:ABC-type transporter activity"/>
    <property type="evidence" value="ECO:0007669"/>
    <property type="project" value="InterPro"/>
</dbReference>
<dbReference type="InterPro" id="IPR013525">
    <property type="entry name" value="ABC2_TM"/>
</dbReference>
<evidence type="ECO:0000256" key="5">
    <source>
        <dbReference type="ARBA" id="ARBA00022692"/>
    </source>
</evidence>
<dbReference type="EMBL" id="CP049056">
    <property type="protein sequence ID" value="QIE54221.1"/>
    <property type="molecule type" value="Genomic_DNA"/>
</dbReference>
<feature type="transmembrane region" description="Helical" evidence="8">
    <location>
        <begin position="287"/>
        <end position="305"/>
    </location>
</feature>
<dbReference type="InterPro" id="IPR047817">
    <property type="entry name" value="ABC2_TM_bact-type"/>
</dbReference>
<keyword evidence="3" id="KW-0813">Transport</keyword>
<dbReference type="Gene3D" id="3.40.1710.10">
    <property type="entry name" value="abc type-2 transporter like domain"/>
    <property type="match status" value="1"/>
</dbReference>
<feature type="transmembrane region" description="Helical" evidence="8">
    <location>
        <begin position="21"/>
        <end position="40"/>
    </location>
</feature>
<name>A0A7L5BTC7_9RHOB</name>
<evidence type="ECO:0000259" key="9">
    <source>
        <dbReference type="PROSITE" id="PS51012"/>
    </source>
</evidence>
<dbReference type="AlphaFoldDB" id="A0A7L5BTC7"/>
<evidence type="ECO:0000256" key="1">
    <source>
        <dbReference type="ARBA" id="ARBA00004651"/>
    </source>
</evidence>
<evidence type="ECO:0000313" key="10">
    <source>
        <dbReference type="EMBL" id="QIE54221.1"/>
    </source>
</evidence>
<evidence type="ECO:0000256" key="8">
    <source>
        <dbReference type="SAM" id="Phobius"/>
    </source>
</evidence>
<evidence type="ECO:0000256" key="6">
    <source>
        <dbReference type="ARBA" id="ARBA00022989"/>
    </source>
</evidence>
<feature type="transmembrane region" description="Helical" evidence="8">
    <location>
        <begin position="250"/>
        <end position="275"/>
    </location>
</feature>
<keyword evidence="11" id="KW-1185">Reference proteome</keyword>
<dbReference type="KEGG" id="hdh:G5B40_01430"/>
<proteinExistence type="inferred from homology"/>
<keyword evidence="6 8" id="KW-1133">Transmembrane helix</keyword>
<dbReference type="RefSeq" id="WP_165094132.1">
    <property type="nucleotide sequence ID" value="NZ_CP049056.1"/>
</dbReference>
<gene>
    <name evidence="10" type="ORF">G5B40_01430</name>
</gene>
<accession>A0A7L5BTC7</accession>
<keyword evidence="7 8" id="KW-0472">Membrane</keyword>
<feature type="transmembrane region" description="Helical" evidence="8">
    <location>
        <begin position="344"/>
        <end position="364"/>
    </location>
</feature>
<comment type="subcellular location">
    <subcellularLocation>
        <location evidence="1">Cell membrane</location>
        <topology evidence="1">Multi-pass membrane protein</topology>
    </subcellularLocation>
</comment>
<sequence>MRSASNILRLGVKELYSLARDPVLLLLIVYTFTVAIYSVAHGVQTEVKNAAIAVVDEDRSALSERIRGAFLQPYFQPAALIGLNEVDPAMDEGRYSFVLDIPPNFQADVQAGNSPTVQLQVDATAMTLAGNGARYIQYIVQTELIKFLSRSETEVELPATLVTRARFNPNLDSSWFMAVMQIVSNVTILAIILSGAAVIREREHGTLEHLLVMPVTPGEIMAAKVWANGAVIVLASVLSLHLVVQGLLGVLISGSIGLFAFGAGVYLFAVASLGVMLSTVATTMPQFGLLSIPVFLVLNLLSGGVTPLESMPETLQSIMQASPTTHFVKFSQAVLYRGAGLSVVWPQILMVAGIGLVFFTCALLRFRKTISMSH</sequence>
<dbReference type="Proteomes" id="UP000503336">
    <property type="component" value="Chromosome"/>
</dbReference>
<dbReference type="PANTHER" id="PTHR30294:SF47">
    <property type="entry name" value="INNER MEMBRANE TRANSPORT PERMEASE YHHJ"/>
    <property type="match status" value="1"/>
</dbReference>
<evidence type="ECO:0000256" key="4">
    <source>
        <dbReference type="ARBA" id="ARBA00022475"/>
    </source>
</evidence>
<dbReference type="PROSITE" id="PS51012">
    <property type="entry name" value="ABC_TM2"/>
    <property type="match status" value="1"/>
</dbReference>
<dbReference type="GO" id="GO:0005886">
    <property type="term" value="C:plasma membrane"/>
    <property type="evidence" value="ECO:0007669"/>
    <property type="project" value="UniProtKB-SubCell"/>
</dbReference>
<feature type="transmembrane region" description="Helical" evidence="8">
    <location>
        <begin position="220"/>
        <end position="244"/>
    </location>
</feature>